<dbReference type="SUPFAM" id="SSF63829">
    <property type="entry name" value="Calcium-dependent phosphotriesterase"/>
    <property type="match status" value="1"/>
</dbReference>
<dbReference type="InterPro" id="IPR013658">
    <property type="entry name" value="SGL"/>
</dbReference>
<accession>A0ABV7YML1</accession>
<comment type="similarity">
    <text evidence="1">Belongs to the SMP-30/CGR1 family.</text>
</comment>
<evidence type="ECO:0000313" key="4">
    <source>
        <dbReference type="Proteomes" id="UP001595699"/>
    </source>
</evidence>
<sequence length="286" mass="30338">MAAVEQVTSPISFHGEGPVWHEDWGGLRLVDMLAGDVLTVDLPSGSVARLHLDDIAAAIRPRVSGGMVVAVERGFVLVGKDGSIERLEQLWTSKLVRMNDGGTDPDGRFYCGSMAYDTTPGAGALYRLDADRSTSVVFEGVTISNGLAWSPDGSLAYYIDTPTRRVDVFDYEPDVGLVVESRRMVVEIPAGEGGPDGMTIDGEGYLWVALFGGSAVRRYSPAGQLDGVVELPVSNITACTFGGANLDELYITTSRDGLAETDQPEAGSIFRASTGVRGLEALPFAG</sequence>
<dbReference type="InterPro" id="IPR011042">
    <property type="entry name" value="6-blade_b-propeller_TolB-like"/>
</dbReference>
<feature type="domain" description="SMP-30/Gluconolactonase/LRE-like region" evidence="2">
    <location>
        <begin position="15"/>
        <end position="254"/>
    </location>
</feature>
<dbReference type="Gene3D" id="2.120.10.30">
    <property type="entry name" value="TolB, C-terminal domain"/>
    <property type="match status" value="1"/>
</dbReference>
<dbReference type="EMBL" id="JBHRZH010000037">
    <property type="protein sequence ID" value="MFC3765383.1"/>
    <property type="molecule type" value="Genomic_DNA"/>
</dbReference>
<evidence type="ECO:0000256" key="1">
    <source>
        <dbReference type="ARBA" id="ARBA00008853"/>
    </source>
</evidence>
<dbReference type="GO" id="GO:0016787">
    <property type="term" value="F:hydrolase activity"/>
    <property type="evidence" value="ECO:0007669"/>
    <property type="project" value="UniProtKB-KW"/>
</dbReference>
<dbReference type="PRINTS" id="PR01790">
    <property type="entry name" value="SMP30FAMILY"/>
</dbReference>
<evidence type="ECO:0000313" key="3">
    <source>
        <dbReference type="EMBL" id="MFC3765383.1"/>
    </source>
</evidence>
<keyword evidence="4" id="KW-1185">Reference proteome</keyword>
<dbReference type="Pfam" id="PF08450">
    <property type="entry name" value="SGL"/>
    <property type="match status" value="1"/>
</dbReference>
<dbReference type="PANTHER" id="PTHR10907:SF47">
    <property type="entry name" value="REGUCALCIN"/>
    <property type="match status" value="1"/>
</dbReference>
<dbReference type="EC" id="3.1.1.99" evidence="3"/>
<reference evidence="4" key="1">
    <citation type="journal article" date="2019" name="Int. J. Syst. Evol. Microbiol.">
        <title>The Global Catalogue of Microorganisms (GCM) 10K type strain sequencing project: providing services to taxonomists for standard genome sequencing and annotation.</title>
        <authorList>
            <consortium name="The Broad Institute Genomics Platform"/>
            <consortium name="The Broad Institute Genome Sequencing Center for Infectious Disease"/>
            <person name="Wu L."/>
            <person name="Ma J."/>
        </authorList>
    </citation>
    <scope>NUCLEOTIDE SEQUENCE [LARGE SCALE GENOMIC DNA]</scope>
    <source>
        <strain evidence="4">CGMCC 4.7241</strain>
    </source>
</reference>
<organism evidence="3 4">
    <name type="scientific">Tenggerimyces flavus</name>
    <dbReference type="NCBI Taxonomy" id="1708749"/>
    <lineage>
        <taxon>Bacteria</taxon>
        <taxon>Bacillati</taxon>
        <taxon>Actinomycetota</taxon>
        <taxon>Actinomycetes</taxon>
        <taxon>Propionibacteriales</taxon>
        <taxon>Nocardioidaceae</taxon>
        <taxon>Tenggerimyces</taxon>
    </lineage>
</organism>
<proteinExistence type="inferred from homology"/>
<dbReference type="InterPro" id="IPR005511">
    <property type="entry name" value="SMP-30"/>
</dbReference>
<gene>
    <name evidence="3" type="ORF">ACFOUW_31425</name>
</gene>
<keyword evidence="3" id="KW-0378">Hydrolase</keyword>
<dbReference type="Proteomes" id="UP001595699">
    <property type="component" value="Unassembled WGS sequence"/>
</dbReference>
<name>A0ABV7YML1_9ACTN</name>
<protein>
    <submittedName>
        <fullName evidence="3">SMP-30/gluconolactonase/LRE family protein</fullName>
        <ecNumber evidence="3">3.1.1.99</ecNumber>
    </submittedName>
</protein>
<dbReference type="RefSeq" id="WP_205121232.1">
    <property type="nucleotide sequence ID" value="NZ_JAFBCM010000001.1"/>
</dbReference>
<dbReference type="PANTHER" id="PTHR10907">
    <property type="entry name" value="REGUCALCIN"/>
    <property type="match status" value="1"/>
</dbReference>
<comment type="caution">
    <text evidence="3">The sequence shown here is derived from an EMBL/GenBank/DDBJ whole genome shotgun (WGS) entry which is preliminary data.</text>
</comment>
<evidence type="ECO:0000259" key="2">
    <source>
        <dbReference type="Pfam" id="PF08450"/>
    </source>
</evidence>